<sequence length="242" mass="28509">MTMYQGREDLLNNLASLKKNGNLLDKNNKKISNLHKKMLNKTNSRLRLFFLLITLGPVFLLFFIESQRIPILDPIIFGLLPNLIPGFWLIYSLFVIGLIVLFFYSMFTLGREDSYLRRLRFVERKVVKIQSSFEHKIIELEEQNNEIVNSSNLGILPKKYRRSRAINKIYEYIANLHADSLKEAIRLYEIEDTQMKQARAQAVLDSFAASDRRRAEQKQAQDIEALNRKVDNLQRSIPRRRY</sequence>
<dbReference type="Proteomes" id="UP000572212">
    <property type="component" value="Unassembled WGS sequence"/>
</dbReference>
<keyword evidence="1" id="KW-0175">Coiled coil</keyword>
<name>A0A841RME9_9BACI</name>
<gene>
    <name evidence="3" type="ORF">GGQ92_001108</name>
</gene>
<dbReference type="EMBL" id="JACHON010000003">
    <property type="protein sequence ID" value="MBB6512325.1"/>
    <property type="molecule type" value="Genomic_DNA"/>
</dbReference>
<dbReference type="RefSeq" id="WP_184245441.1">
    <property type="nucleotide sequence ID" value="NZ_BAAACU010000058.1"/>
</dbReference>
<keyword evidence="4" id="KW-1185">Reference proteome</keyword>
<proteinExistence type="predicted"/>
<keyword evidence="2" id="KW-1133">Transmembrane helix</keyword>
<protein>
    <submittedName>
        <fullName evidence="3">Uncharacterized protein</fullName>
    </submittedName>
</protein>
<keyword evidence="2" id="KW-0472">Membrane</keyword>
<comment type="caution">
    <text evidence="3">The sequence shown here is derived from an EMBL/GenBank/DDBJ whole genome shotgun (WGS) entry which is preliminary data.</text>
</comment>
<feature type="coiled-coil region" evidence="1">
    <location>
        <begin position="181"/>
        <end position="236"/>
    </location>
</feature>
<evidence type="ECO:0000313" key="3">
    <source>
        <dbReference type="EMBL" id="MBB6512325.1"/>
    </source>
</evidence>
<organism evidence="3 4">
    <name type="scientific">Gracilibacillus halotolerans</name>
    <dbReference type="NCBI Taxonomy" id="74386"/>
    <lineage>
        <taxon>Bacteria</taxon>
        <taxon>Bacillati</taxon>
        <taxon>Bacillota</taxon>
        <taxon>Bacilli</taxon>
        <taxon>Bacillales</taxon>
        <taxon>Bacillaceae</taxon>
        <taxon>Gracilibacillus</taxon>
    </lineage>
</organism>
<accession>A0A841RME9</accession>
<feature type="transmembrane region" description="Helical" evidence="2">
    <location>
        <begin position="46"/>
        <end position="64"/>
    </location>
</feature>
<evidence type="ECO:0000256" key="1">
    <source>
        <dbReference type="SAM" id="Coils"/>
    </source>
</evidence>
<evidence type="ECO:0000256" key="2">
    <source>
        <dbReference type="SAM" id="Phobius"/>
    </source>
</evidence>
<feature type="transmembrane region" description="Helical" evidence="2">
    <location>
        <begin position="88"/>
        <end position="110"/>
    </location>
</feature>
<dbReference type="AlphaFoldDB" id="A0A841RME9"/>
<evidence type="ECO:0000313" key="4">
    <source>
        <dbReference type="Proteomes" id="UP000572212"/>
    </source>
</evidence>
<reference evidence="3 4" key="1">
    <citation type="submission" date="2020-08" db="EMBL/GenBank/DDBJ databases">
        <title>Genomic Encyclopedia of Type Strains, Phase IV (KMG-IV): sequencing the most valuable type-strain genomes for metagenomic binning, comparative biology and taxonomic classification.</title>
        <authorList>
            <person name="Goeker M."/>
        </authorList>
    </citation>
    <scope>NUCLEOTIDE SEQUENCE [LARGE SCALE GENOMIC DNA]</scope>
    <source>
        <strain evidence="3 4">DSM 11805</strain>
    </source>
</reference>
<keyword evidence="2" id="KW-0812">Transmembrane</keyword>